<comment type="subcellular location">
    <subcellularLocation>
        <location evidence="1">Membrane</location>
        <topology evidence="1">Multi-pass membrane protein</topology>
    </subcellularLocation>
</comment>
<dbReference type="PANTHER" id="PTHR43077">
    <property type="entry name" value="TRANSPORT PERMEASE YVFS-RELATED"/>
    <property type="match status" value="1"/>
</dbReference>
<keyword evidence="2 5" id="KW-0812">Transmembrane</keyword>
<reference evidence="7" key="1">
    <citation type="submission" date="2024-05" db="EMBL/GenBank/DDBJ databases">
        <title>Alkalihalobacillus sp. strain MEB203 novel alkaliphilic bacterium from Lonar Lake, India.</title>
        <authorList>
            <person name="Joshi A."/>
            <person name="Thite S."/>
            <person name="Mengade P."/>
        </authorList>
    </citation>
    <scope>NUCLEOTIDE SEQUENCE</scope>
    <source>
        <strain evidence="7">MEB 203</strain>
    </source>
</reference>
<dbReference type="Proteomes" id="UP001148125">
    <property type="component" value="Unassembled WGS sequence"/>
</dbReference>
<evidence type="ECO:0000313" key="8">
    <source>
        <dbReference type="Proteomes" id="UP001148125"/>
    </source>
</evidence>
<feature type="transmembrane region" description="Helical" evidence="5">
    <location>
        <begin position="224"/>
        <end position="246"/>
    </location>
</feature>
<dbReference type="PANTHER" id="PTHR43077:SF5">
    <property type="entry name" value="PHAGE INFECTION PROTEIN"/>
    <property type="match status" value="1"/>
</dbReference>
<protein>
    <submittedName>
        <fullName evidence="7">SNG1 family protein</fullName>
    </submittedName>
</protein>
<feature type="transmembrane region" description="Helical" evidence="5">
    <location>
        <begin position="258"/>
        <end position="275"/>
    </location>
</feature>
<evidence type="ECO:0000313" key="7">
    <source>
        <dbReference type="EMBL" id="MDE5414292.1"/>
    </source>
</evidence>
<evidence type="ECO:0000256" key="4">
    <source>
        <dbReference type="ARBA" id="ARBA00023136"/>
    </source>
</evidence>
<accession>A0ABT5VFR1</accession>
<feature type="transmembrane region" description="Helical" evidence="5">
    <location>
        <begin position="287"/>
        <end position="304"/>
    </location>
</feature>
<comment type="caution">
    <text evidence="7">The sequence shown here is derived from an EMBL/GenBank/DDBJ whole genome shotgun (WGS) entry which is preliminary data.</text>
</comment>
<keyword evidence="3 5" id="KW-1133">Transmembrane helix</keyword>
<evidence type="ECO:0000256" key="2">
    <source>
        <dbReference type="ARBA" id="ARBA00022692"/>
    </source>
</evidence>
<dbReference type="Pfam" id="PF12051">
    <property type="entry name" value="DUF3533"/>
    <property type="match status" value="1"/>
</dbReference>
<dbReference type="EMBL" id="JAOTPO010000008">
    <property type="protein sequence ID" value="MDE5414292.1"/>
    <property type="molecule type" value="Genomic_DNA"/>
</dbReference>
<evidence type="ECO:0000256" key="3">
    <source>
        <dbReference type="ARBA" id="ARBA00022989"/>
    </source>
</evidence>
<organism evidence="7 8">
    <name type="scientific">Alkalihalobacterium chitinilyticum</name>
    <dbReference type="NCBI Taxonomy" id="2980103"/>
    <lineage>
        <taxon>Bacteria</taxon>
        <taxon>Bacillati</taxon>
        <taxon>Bacillota</taxon>
        <taxon>Bacilli</taxon>
        <taxon>Bacillales</taxon>
        <taxon>Bacillaceae</taxon>
        <taxon>Alkalihalobacterium</taxon>
    </lineage>
</organism>
<dbReference type="Gene3D" id="3.40.1710.10">
    <property type="entry name" value="abc type-2 transporter like domain"/>
    <property type="match status" value="1"/>
</dbReference>
<sequence>MKNFILSKNFIGVILFVFVIQMLLAYASFGPVIFTEVKNLPVGFVSSDTGEMIKQVESEMISTDMKEVEWILYSNYEEMMEGLENKEVYGALHIPEKFTSSLSAIMEGTLQPVTIDIFINEGMNLQGAQIVSSILGGVVAKQNAEIRNELLVRYAANDIQVSPDDVLLIGNIVTANTTQIHAPSSNKEGQLPMIFTVLIWLGSLIGALMVWLGMHRPEQKPGSFISTQLVSGLLLSIVQTLLAYIIVNVFMGLEVTNTGLLLFFILLTAFVFFLIQSSVLNWFGFKGWPILIIIWLFGPALVQVPPEMLSNAYYYGVYSWIPIRFHVEGFKDILFFNGGGTFNQSLSVVIGIGVGFLLMITLSIFSLRQRDLTKSPLKKRMDNVAS</sequence>
<evidence type="ECO:0000256" key="5">
    <source>
        <dbReference type="SAM" id="Phobius"/>
    </source>
</evidence>
<feature type="transmembrane region" description="Helical" evidence="5">
    <location>
        <begin position="346"/>
        <end position="367"/>
    </location>
</feature>
<dbReference type="RefSeq" id="WP_275118901.1">
    <property type="nucleotide sequence ID" value="NZ_JAOTPO010000008.1"/>
</dbReference>
<gene>
    <name evidence="7" type="ORF">N7Z68_13000</name>
</gene>
<feature type="domain" description="DUF3533" evidence="6">
    <location>
        <begin position="12"/>
        <end position="361"/>
    </location>
</feature>
<feature type="transmembrane region" description="Helical" evidence="5">
    <location>
        <begin position="191"/>
        <end position="212"/>
    </location>
</feature>
<evidence type="ECO:0000259" key="6">
    <source>
        <dbReference type="Pfam" id="PF12051"/>
    </source>
</evidence>
<dbReference type="InterPro" id="IPR051328">
    <property type="entry name" value="T7SS_ABC-Transporter"/>
</dbReference>
<keyword evidence="4 5" id="KW-0472">Membrane</keyword>
<evidence type="ECO:0000256" key="1">
    <source>
        <dbReference type="ARBA" id="ARBA00004141"/>
    </source>
</evidence>
<dbReference type="InterPro" id="IPR022703">
    <property type="entry name" value="DUF3533"/>
</dbReference>
<keyword evidence="8" id="KW-1185">Reference proteome</keyword>
<name>A0ABT5VFR1_9BACI</name>
<proteinExistence type="predicted"/>